<evidence type="ECO:0000256" key="7">
    <source>
        <dbReference type="ARBA" id="ARBA00022840"/>
    </source>
</evidence>
<comment type="similarity">
    <text evidence="2 9">Belongs to the Diphthine--ammonia ligase family.</text>
</comment>
<dbReference type="EC" id="6.3.1.14" evidence="3 9"/>
<comment type="catalytic activity">
    <reaction evidence="8 9">
        <text>diphthine-[translation elongation factor 2] + NH4(+) + ATP = diphthamide-[translation elongation factor 2] + AMP + diphosphate + H(+)</text>
        <dbReference type="Rhea" id="RHEA:19753"/>
        <dbReference type="Rhea" id="RHEA-COMP:10172"/>
        <dbReference type="Rhea" id="RHEA-COMP:10174"/>
        <dbReference type="ChEBI" id="CHEBI:15378"/>
        <dbReference type="ChEBI" id="CHEBI:16692"/>
        <dbReference type="ChEBI" id="CHEBI:28938"/>
        <dbReference type="ChEBI" id="CHEBI:30616"/>
        <dbReference type="ChEBI" id="CHEBI:33019"/>
        <dbReference type="ChEBI" id="CHEBI:82696"/>
        <dbReference type="ChEBI" id="CHEBI:456215"/>
        <dbReference type="EC" id="6.3.1.14"/>
    </reaction>
</comment>
<dbReference type="GO" id="GO:0005524">
    <property type="term" value="F:ATP binding"/>
    <property type="evidence" value="ECO:0007669"/>
    <property type="project" value="UniProtKB-UniRule"/>
</dbReference>
<keyword evidence="7 9" id="KW-0067">ATP-binding</keyword>
<accession>A0A3B5M3B2</accession>
<sequence length="241" mass="27105">MRIICGGKDSCYNMMQCVAAGHKIVALANLRPAHTDELDSYMYQTVGHQAIELYADAMELPLYRRTIQGSSLDTSRNYSQTEGDEVEDLYQLLYLVKEKEAVEAVSVGAILSDYQRVRVENVCLRLGLQPLAYLWRRDQESLLSEMISSDLHAILIKVAAFGEFFACLLFQLSDKYGVHICGEGGEYETFTLDCPIFKKKITIDEAETVIHSADAFAPVGYLRFTKMHAENKHSVSLISVN</sequence>
<protein>
    <recommendedName>
        <fullName evidence="4 9">Diphthine--ammonia ligase</fullName>
        <ecNumber evidence="3 9">6.3.1.14</ecNumber>
    </recommendedName>
</protein>
<keyword evidence="12" id="KW-1185">Reference proteome</keyword>
<evidence type="ECO:0000313" key="12">
    <source>
        <dbReference type="Proteomes" id="UP000261380"/>
    </source>
</evidence>
<dbReference type="GO" id="GO:0017178">
    <property type="term" value="F:diphthine-ammonia ligase activity"/>
    <property type="evidence" value="ECO:0007669"/>
    <property type="project" value="UniProtKB-UniRule"/>
</dbReference>
<evidence type="ECO:0000256" key="1">
    <source>
        <dbReference type="ARBA" id="ARBA00005156"/>
    </source>
</evidence>
<dbReference type="InterPro" id="IPR002761">
    <property type="entry name" value="Diphthami_syn_dom"/>
</dbReference>
<evidence type="ECO:0000256" key="4">
    <source>
        <dbReference type="ARBA" id="ARBA00018426"/>
    </source>
</evidence>
<proteinExistence type="inferred from homology"/>
<evidence type="ECO:0000256" key="8">
    <source>
        <dbReference type="ARBA" id="ARBA00048108"/>
    </source>
</evidence>
<dbReference type="AlphaFoldDB" id="A0A3B5M3B2"/>
<reference evidence="11" key="1">
    <citation type="submission" date="2025-08" db="UniProtKB">
        <authorList>
            <consortium name="Ensembl"/>
        </authorList>
    </citation>
    <scope>IDENTIFICATION</scope>
</reference>
<reference evidence="11" key="2">
    <citation type="submission" date="2025-09" db="UniProtKB">
        <authorList>
            <consortium name="Ensembl"/>
        </authorList>
    </citation>
    <scope>IDENTIFICATION</scope>
</reference>
<dbReference type="PANTHER" id="PTHR12196">
    <property type="entry name" value="DOMAIN OF UNKNOWN FUNCTION 71 DUF71 -CONTAINING PROTEIN"/>
    <property type="match status" value="1"/>
</dbReference>
<dbReference type="Gene3D" id="3.90.1490.10">
    <property type="entry name" value="putative n-type atp pyrophosphatase, domain 2"/>
    <property type="match status" value="1"/>
</dbReference>
<dbReference type="Ensembl" id="ENSXCOT00000018872.1">
    <property type="protein sequence ID" value="ENSXCOP00000018638.1"/>
    <property type="gene ID" value="ENSXCOG00000014028.1"/>
</dbReference>
<dbReference type="SUPFAM" id="SSF52402">
    <property type="entry name" value="Adenine nucleotide alpha hydrolases-like"/>
    <property type="match status" value="1"/>
</dbReference>
<dbReference type="InterPro" id="IPR030662">
    <property type="entry name" value="DPH6/MJ0570"/>
</dbReference>
<organism evidence="11 12">
    <name type="scientific">Xiphophorus couchianus</name>
    <name type="common">Monterrey platyfish</name>
    <dbReference type="NCBI Taxonomy" id="32473"/>
    <lineage>
        <taxon>Eukaryota</taxon>
        <taxon>Metazoa</taxon>
        <taxon>Chordata</taxon>
        <taxon>Craniata</taxon>
        <taxon>Vertebrata</taxon>
        <taxon>Euteleostomi</taxon>
        <taxon>Actinopterygii</taxon>
        <taxon>Neopterygii</taxon>
        <taxon>Teleostei</taxon>
        <taxon>Neoteleostei</taxon>
        <taxon>Acanthomorphata</taxon>
        <taxon>Ovalentaria</taxon>
        <taxon>Atherinomorphae</taxon>
        <taxon>Cyprinodontiformes</taxon>
        <taxon>Poeciliidae</taxon>
        <taxon>Poeciliinae</taxon>
        <taxon>Xiphophorus</taxon>
    </lineage>
</organism>
<dbReference type="InterPro" id="IPR014729">
    <property type="entry name" value="Rossmann-like_a/b/a_fold"/>
</dbReference>
<evidence type="ECO:0000256" key="6">
    <source>
        <dbReference type="ARBA" id="ARBA00022741"/>
    </source>
</evidence>
<evidence type="ECO:0000256" key="9">
    <source>
        <dbReference type="PIRNR" id="PIRNR039123"/>
    </source>
</evidence>
<dbReference type="CDD" id="cd01994">
    <property type="entry name" value="AANH_PF0828-like"/>
    <property type="match status" value="1"/>
</dbReference>
<evidence type="ECO:0000259" key="10">
    <source>
        <dbReference type="Pfam" id="PF01902"/>
    </source>
</evidence>
<dbReference type="Gene3D" id="3.40.50.620">
    <property type="entry name" value="HUPs"/>
    <property type="match status" value="1"/>
</dbReference>
<dbReference type="GO" id="GO:0017183">
    <property type="term" value="P:protein histidyl modification to diphthamide"/>
    <property type="evidence" value="ECO:0007669"/>
    <property type="project" value="UniProtKB-UniPathway"/>
</dbReference>
<comment type="pathway">
    <text evidence="1 9">Protein modification; peptidyl-diphthamide biosynthesis.</text>
</comment>
<dbReference type="PANTHER" id="PTHR12196:SF2">
    <property type="entry name" value="DIPHTHINE--AMMONIA LIGASE"/>
    <property type="match status" value="1"/>
</dbReference>
<name>A0A3B5M3B2_9TELE</name>
<dbReference type="NCBIfam" id="TIGR00290">
    <property type="entry name" value="MJ0570_dom"/>
    <property type="match status" value="1"/>
</dbReference>
<dbReference type="Proteomes" id="UP000261380">
    <property type="component" value="Unplaced"/>
</dbReference>
<keyword evidence="6 9" id="KW-0547">Nucleotide-binding</keyword>
<dbReference type="STRING" id="32473.ENSXCOP00000018638"/>
<dbReference type="FunFam" id="3.40.50.620:FF:000069">
    <property type="entry name" value="diphthine--ammonia ligase"/>
    <property type="match status" value="1"/>
</dbReference>
<dbReference type="UniPathway" id="UPA00559"/>
<evidence type="ECO:0000313" key="11">
    <source>
        <dbReference type="Ensembl" id="ENSXCOP00000018638.1"/>
    </source>
</evidence>
<evidence type="ECO:0000256" key="5">
    <source>
        <dbReference type="ARBA" id="ARBA00022598"/>
    </source>
</evidence>
<evidence type="ECO:0000256" key="3">
    <source>
        <dbReference type="ARBA" id="ARBA00012089"/>
    </source>
</evidence>
<evidence type="ECO:0000256" key="2">
    <source>
        <dbReference type="ARBA" id="ARBA00008496"/>
    </source>
</evidence>
<keyword evidence="5 9" id="KW-0436">Ligase</keyword>
<dbReference type="Pfam" id="PF01902">
    <property type="entry name" value="Diphthami_syn_2"/>
    <property type="match status" value="1"/>
</dbReference>
<comment type="function">
    <text evidence="9">Amidase that catalyzes the last step of diphthamide biosynthesis using ammonium and ATP.</text>
</comment>
<dbReference type="PIRSF" id="PIRSF039123">
    <property type="entry name" value="Diphthamide_synthase"/>
    <property type="match status" value="1"/>
</dbReference>
<dbReference type="FunFam" id="3.90.1490.10:FF:000001">
    <property type="entry name" value="Diphthine--ammonia ligase"/>
    <property type="match status" value="1"/>
</dbReference>
<dbReference type="GeneTree" id="ENSGT00420000029820"/>
<feature type="domain" description="Diphthamide synthase" evidence="10">
    <location>
        <begin position="3"/>
        <end position="216"/>
    </location>
</feature>